<organism evidence="1 2">
    <name type="scientific">Plakobranchus ocellatus</name>
    <dbReference type="NCBI Taxonomy" id="259542"/>
    <lineage>
        <taxon>Eukaryota</taxon>
        <taxon>Metazoa</taxon>
        <taxon>Spiralia</taxon>
        <taxon>Lophotrochozoa</taxon>
        <taxon>Mollusca</taxon>
        <taxon>Gastropoda</taxon>
        <taxon>Heterobranchia</taxon>
        <taxon>Euthyneura</taxon>
        <taxon>Panpulmonata</taxon>
        <taxon>Sacoglossa</taxon>
        <taxon>Placobranchoidea</taxon>
        <taxon>Plakobranchidae</taxon>
        <taxon>Plakobranchus</taxon>
    </lineage>
</organism>
<gene>
    <name evidence="1" type="ORF">PoB_005054300</name>
</gene>
<evidence type="ECO:0000313" key="1">
    <source>
        <dbReference type="EMBL" id="GFO24038.1"/>
    </source>
</evidence>
<proteinExistence type="predicted"/>
<comment type="caution">
    <text evidence="1">The sequence shown here is derived from an EMBL/GenBank/DDBJ whole genome shotgun (WGS) entry which is preliminary data.</text>
</comment>
<accession>A0AAV4BWM9</accession>
<evidence type="ECO:0000313" key="2">
    <source>
        <dbReference type="Proteomes" id="UP000735302"/>
    </source>
</evidence>
<dbReference type="Proteomes" id="UP000735302">
    <property type="component" value="Unassembled WGS sequence"/>
</dbReference>
<dbReference type="AlphaFoldDB" id="A0AAV4BWM9"/>
<keyword evidence="2" id="KW-1185">Reference proteome</keyword>
<name>A0AAV4BWM9_9GAST</name>
<dbReference type="EMBL" id="BLXT01005577">
    <property type="protein sequence ID" value="GFO24038.1"/>
    <property type="molecule type" value="Genomic_DNA"/>
</dbReference>
<protein>
    <submittedName>
        <fullName evidence="1">Uncharacterized protein</fullName>
    </submittedName>
</protein>
<reference evidence="1 2" key="1">
    <citation type="journal article" date="2021" name="Elife">
        <title>Chloroplast acquisition without the gene transfer in kleptoplastic sea slugs, Plakobranchus ocellatus.</title>
        <authorList>
            <person name="Maeda T."/>
            <person name="Takahashi S."/>
            <person name="Yoshida T."/>
            <person name="Shimamura S."/>
            <person name="Takaki Y."/>
            <person name="Nagai Y."/>
            <person name="Toyoda A."/>
            <person name="Suzuki Y."/>
            <person name="Arimoto A."/>
            <person name="Ishii H."/>
            <person name="Satoh N."/>
            <person name="Nishiyama T."/>
            <person name="Hasebe M."/>
            <person name="Maruyama T."/>
            <person name="Minagawa J."/>
            <person name="Obokata J."/>
            <person name="Shigenobu S."/>
        </authorList>
    </citation>
    <scope>NUCLEOTIDE SEQUENCE [LARGE SCALE GENOMIC DNA]</scope>
</reference>
<sequence>MPQPSSMPHTTTTTINVTHSTTINATHTTIITIINAIHITTTLSTMPHTTTITTNSYTPPPPPPTPRILPNVNDVKYGIKHTKEITTTSMTTNRILHL</sequence>